<dbReference type="RefSeq" id="WP_130356865.1">
    <property type="nucleotide sequence ID" value="NZ_SGXC01000001.1"/>
</dbReference>
<dbReference type="NCBIfam" id="TIGR03421">
    <property type="entry name" value="FeS_CyaY"/>
    <property type="match status" value="1"/>
</dbReference>
<dbReference type="SMART" id="SM01219">
    <property type="entry name" value="Frataxin_Cyay"/>
    <property type="match status" value="1"/>
</dbReference>
<reference evidence="5 6" key="1">
    <citation type="submission" date="2019-02" db="EMBL/GenBank/DDBJ databases">
        <title>Genomic Encyclopedia of Type Strains, Phase IV (KMG-IV): sequencing the most valuable type-strain genomes for metagenomic binning, comparative biology and taxonomic classification.</title>
        <authorList>
            <person name="Goeker M."/>
        </authorList>
    </citation>
    <scope>NUCLEOTIDE SEQUENCE [LARGE SCALE GENOMIC DNA]</scope>
    <source>
        <strain evidence="5 6">K24</strain>
    </source>
</reference>
<dbReference type="PANTHER" id="PTHR16821">
    <property type="entry name" value="FRATAXIN"/>
    <property type="match status" value="1"/>
</dbReference>
<proteinExistence type="inferred from homology"/>
<evidence type="ECO:0000256" key="2">
    <source>
        <dbReference type="ARBA" id="ARBA00022723"/>
    </source>
</evidence>
<dbReference type="GO" id="GO:0008199">
    <property type="term" value="F:ferric iron binding"/>
    <property type="evidence" value="ECO:0007669"/>
    <property type="project" value="InterPro"/>
</dbReference>
<dbReference type="InterPro" id="IPR047584">
    <property type="entry name" value="CyaY"/>
</dbReference>
<dbReference type="HAMAP" id="MF_00142">
    <property type="entry name" value="CyaY"/>
    <property type="match status" value="1"/>
</dbReference>
<organism evidence="5 6">
    <name type="scientific">Pigmentiphaga kullae</name>
    <dbReference type="NCBI Taxonomy" id="151784"/>
    <lineage>
        <taxon>Bacteria</taxon>
        <taxon>Pseudomonadati</taxon>
        <taxon>Pseudomonadota</taxon>
        <taxon>Betaproteobacteria</taxon>
        <taxon>Burkholderiales</taxon>
        <taxon>Alcaligenaceae</taxon>
        <taxon>Pigmentiphaga</taxon>
    </lineage>
</organism>
<dbReference type="Proteomes" id="UP000292445">
    <property type="component" value="Unassembled WGS sequence"/>
</dbReference>
<keyword evidence="6" id="KW-1185">Reference proteome</keyword>
<dbReference type="PROSITE" id="PS50810">
    <property type="entry name" value="FRATAXIN_2"/>
    <property type="match status" value="1"/>
</dbReference>
<dbReference type="PANTHER" id="PTHR16821:SF2">
    <property type="entry name" value="FRATAXIN, MITOCHONDRIAL"/>
    <property type="match status" value="1"/>
</dbReference>
<dbReference type="InterPro" id="IPR002908">
    <property type="entry name" value="Frataxin/CyaY"/>
</dbReference>
<dbReference type="PROSITE" id="PS01344">
    <property type="entry name" value="FRATAXIN_1"/>
    <property type="match status" value="1"/>
</dbReference>
<dbReference type="AlphaFoldDB" id="A0A4V2F3Y2"/>
<keyword evidence="3 4" id="KW-0408">Iron</keyword>
<evidence type="ECO:0000256" key="1">
    <source>
        <dbReference type="ARBA" id="ARBA00008183"/>
    </source>
</evidence>
<dbReference type="Gene3D" id="3.30.920.10">
    <property type="entry name" value="Frataxin/CyaY"/>
    <property type="match status" value="1"/>
</dbReference>
<dbReference type="InterPro" id="IPR036524">
    <property type="entry name" value="Frataxin/CyaY_sf"/>
</dbReference>
<comment type="similarity">
    <text evidence="1 4">Belongs to the frataxin family.</text>
</comment>
<comment type="function">
    <text evidence="4">Involved in iron-sulfur (Fe-S) cluster assembly. May act as a regulator of Fe-S biogenesis.</text>
</comment>
<dbReference type="InterPro" id="IPR020895">
    <property type="entry name" value="Frataxin_CS"/>
</dbReference>
<dbReference type="GO" id="GO:0005829">
    <property type="term" value="C:cytosol"/>
    <property type="evidence" value="ECO:0007669"/>
    <property type="project" value="TreeGrafter"/>
</dbReference>
<evidence type="ECO:0000313" key="5">
    <source>
        <dbReference type="EMBL" id="RZS85697.1"/>
    </source>
</evidence>
<dbReference type="OrthoDB" id="285675at2"/>
<sequence length="114" mass="12858">MNESEFLALADAILDSIERQADVWFEQRDIDIEATRSGNVLTLTFADRSQAVVNSQAPMQEMWVAARSGGFHYRLKDGKWLDTRSGEELARALSRICSEQSGEEVVVEELPVRL</sequence>
<evidence type="ECO:0000313" key="6">
    <source>
        <dbReference type="Proteomes" id="UP000292445"/>
    </source>
</evidence>
<dbReference type="SUPFAM" id="SSF55387">
    <property type="entry name" value="Frataxin/Nqo15-like"/>
    <property type="match status" value="1"/>
</dbReference>
<accession>A0A4V2F3Y2</accession>
<gene>
    <name evidence="4" type="primary">cyaY</name>
    <name evidence="5" type="ORF">EV675_1727</name>
</gene>
<dbReference type="GO" id="GO:0016226">
    <property type="term" value="P:iron-sulfur cluster assembly"/>
    <property type="evidence" value="ECO:0007669"/>
    <property type="project" value="UniProtKB-UniRule"/>
</dbReference>
<keyword evidence="2 4" id="KW-0479">Metal-binding</keyword>
<dbReference type="EMBL" id="SGXC01000001">
    <property type="protein sequence ID" value="RZS85697.1"/>
    <property type="molecule type" value="Genomic_DNA"/>
</dbReference>
<name>A0A4V2F3Y2_9BURK</name>
<dbReference type="Pfam" id="PF01491">
    <property type="entry name" value="Frataxin_Cyay"/>
    <property type="match status" value="1"/>
</dbReference>
<dbReference type="CDD" id="cd00503">
    <property type="entry name" value="Frataxin"/>
    <property type="match status" value="1"/>
</dbReference>
<protein>
    <recommendedName>
        <fullName evidence="4">Iron-sulfur cluster assembly protein CyaY</fullName>
    </recommendedName>
</protein>
<evidence type="ECO:0000256" key="4">
    <source>
        <dbReference type="HAMAP-Rule" id="MF_00142"/>
    </source>
</evidence>
<comment type="caution">
    <text evidence="5">The sequence shown here is derived from an EMBL/GenBank/DDBJ whole genome shotgun (WGS) entry which is preliminary data.</text>
</comment>
<evidence type="ECO:0000256" key="3">
    <source>
        <dbReference type="ARBA" id="ARBA00023004"/>
    </source>
</evidence>
<dbReference type="GO" id="GO:0008198">
    <property type="term" value="F:ferrous iron binding"/>
    <property type="evidence" value="ECO:0007669"/>
    <property type="project" value="TreeGrafter"/>
</dbReference>